<evidence type="ECO:0000259" key="3">
    <source>
        <dbReference type="Pfam" id="PF10370"/>
    </source>
</evidence>
<dbReference type="Pfam" id="PF01557">
    <property type="entry name" value="FAA_hydrolase"/>
    <property type="match status" value="1"/>
</dbReference>
<protein>
    <submittedName>
        <fullName evidence="4">Fumarylacetoacetate hydrolase family protein</fullName>
    </submittedName>
</protein>
<dbReference type="Proteomes" id="UP001205337">
    <property type="component" value="Unassembled WGS sequence"/>
</dbReference>
<evidence type="ECO:0000313" key="4">
    <source>
        <dbReference type="EMBL" id="MCS0500287.1"/>
    </source>
</evidence>
<dbReference type="SUPFAM" id="SSF56529">
    <property type="entry name" value="FAH"/>
    <property type="match status" value="1"/>
</dbReference>
<keyword evidence="4" id="KW-0378">Hydrolase</keyword>
<dbReference type="GO" id="GO:0016787">
    <property type="term" value="F:hydrolase activity"/>
    <property type="evidence" value="ECO:0007669"/>
    <property type="project" value="UniProtKB-KW"/>
</dbReference>
<keyword evidence="1" id="KW-0479">Metal-binding</keyword>
<name>A0ABT1ZHV8_9MICO</name>
<dbReference type="Pfam" id="PF10370">
    <property type="entry name" value="Rv2993c-like_N"/>
    <property type="match status" value="1"/>
</dbReference>
<dbReference type="InterPro" id="IPR036663">
    <property type="entry name" value="Fumarylacetoacetase_C_sf"/>
</dbReference>
<keyword evidence="5" id="KW-1185">Reference proteome</keyword>
<dbReference type="Gene3D" id="3.90.850.10">
    <property type="entry name" value="Fumarylacetoacetase-like, C-terminal domain"/>
    <property type="match status" value="1"/>
</dbReference>
<evidence type="ECO:0000256" key="1">
    <source>
        <dbReference type="ARBA" id="ARBA00022723"/>
    </source>
</evidence>
<feature type="domain" description="Rv2993c-like N-terminal" evidence="3">
    <location>
        <begin position="1"/>
        <end position="51"/>
    </location>
</feature>
<gene>
    <name evidence="4" type="ORF">NUH29_12090</name>
</gene>
<dbReference type="Gene3D" id="2.30.30.370">
    <property type="entry name" value="FAH"/>
    <property type="match status" value="1"/>
</dbReference>
<dbReference type="RefSeq" id="WP_258799434.1">
    <property type="nucleotide sequence ID" value="NZ_JANTHX010000008.1"/>
</dbReference>
<proteinExistence type="predicted"/>
<organism evidence="4 5">
    <name type="scientific">Protaetiibacter mangrovi</name>
    <dbReference type="NCBI Taxonomy" id="2970926"/>
    <lineage>
        <taxon>Bacteria</taxon>
        <taxon>Bacillati</taxon>
        <taxon>Actinomycetota</taxon>
        <taxon>Actinomycetes</taxon>
        <taxon>Micrococcales</taxon>
        <taxon>Microbacteriaceae</taxon>
        <taxon>Protaetiibacter</taxon>
    </lineage>
</organism>
<dbReference type="InterPro" id="IPR011234">
    <property type="entry name" value="Fumarylacetoacetase-like_C"/>
</dbReference>
<sequence>MRVARFSTGGDPRYGIVDDDELVVLAGDPMFAGFDTTGERIPLADARLLAPVIPRSKVVCVGLNYAEHRKDMANVDAPENPLIFLKPNTAVVGPGDPIRIPPVEGRITHEGELVVVIGRIAKQVPAERWADYVFGYTIGNDVSARDQMFADGQWARAKGYDTFAPIGPWIETELDPDGLEITTWVDGEPRRHGNTRDLIHKIPELIAYISDVWTLLPGDIIMTGTPSGLGGFVHGQTVDIRIEGIGTLSNPALNRDEPAG</sequence>
<evidence type="ECO:0000259" key="2">
    <source>
        <dbReference type="Pfam" id="PF01557"/>
    </source>
</evidence>
<dbReference type="EMBL" id="JANTHX010000008">
    <property type="protein sequence ID" value="MCS0500287.1"/>
    <property type="molecule type" value="Genomic_DNA"/>
</dbReference>
<dbReference type="InterPro" id="IPR018833">
    <property type="entry name" value="Rv2993c-like_N"/>
</dbReference>
<reference evidence="4 5" key="1">
    <citation type="submission" date="2022-08" db="EMBL/GenBank/DDBJ databases">
        <authorList>
            <person name="Li F."/>
        </authorList>
    </citation>
    <scope>NUCLEOTIDE SEQUENCE [LARGE SCALE GENOMIC DNA]</scope>
    <source>
        <strain evidence="4 5">10F1B-8-1</strain>
    </source>
</reference>
<comment type="caution">
    <text evidence="4">The sequence shown here is derived from an EMBL/GenBank/DDBJ whole genome shotgun (WGS) entry which is preliminary data.</text>
</comment>
<feature type="domain" description="Fumarylacetoacetase-like C-terminal" evidence="2">
    <location>
        <begin position="57"/>
        <end position="250"/>
    </location>
</feature>
<evidence type="ECO:0000313" key="5">
    <source>
        <dbReference type="Proteomes" id="UP001205337"/>
    </source>
</evidence>
<dbReference type="PANTHER" id="PTHR11820:SF7">
    <property type="entry name" value="ACYLPYRUVASE FAHD1, MITOCHONDRIAL"/>
    <property type="match status" value="1"/>
</dbReference>
<accession>A0ABT1ZHV8</accession>
<dbReference type="PANTHER" id="PTHR11820">
    <property type="entry name" value="ACYLPYRUVASE"/>
    <property type="match status" value="1"/>
</dbReference>